<evidence type="ECO:0000259" key="6">
    <source>
        <dbReference type="Pfam" id="PF25150"/>
    </source>
</evidence>
<dbReference type="Ensembl" id="ENSCPVT00000024687.1">
    <property type="protein sequence ID" value="ENSCPVP00000024163.1"/>
    <property type="gene ID" value="ENSCPVG00000011877.2"/>
</dbReference>
<keyword evidence="9" id="KW-1185">Reference proteome</keyword>
<dbReference type="InterPro" id="IPR056842">
    <property type="entry name" value="THADA-like_TPR_C"/>
</dbReference>
<protein>
    <recommendedName>
        <fullName evidence="10">DUF2428 domain-containing protein</fullName>
    </recommendedName>
</protein>
<accession>A0A8U8BSH6</accession>
<dbReference type="InterPro" id="IPR056843">
    <property type="entry name" value="THADA-like_TPR"/>
</dbReference>
<keyword evidence="2" id="KW-0819">tRNA processing</keyword>
<dbReference type="InterPro" id="IPR016024">
    <property type="entry name" value="ARM-type_fold"/>
</dbReference>
<evidence type="ECO:0000256" key="3">
    <source>
        <dbReference type="ARBA" id="ARBA00035625"/>
    </source>
</evidence>
<feature type="compositionally biased region" description="Polar residues" evidence="4">
    <location>
        <begin position="2154"/>
        <end position="2163"/>
    </location>
</feature>
<feature type="domain" description="tRNA (32-2'-O)-methyltransferase regulator THADA-like C-terminal TPR repeats region" evidence="7">
    <location>
        <begin position="1386"/>
        <end position="1543"/>
    </location>
</feature>
<comment type="similarity">
    <text evidence="1">Belongs to the THADA family.</text>
</comment>
<dbReference type="InterPro" id="IPR051954">
    <property type="entry name" value="tRNA_methyltransferase_THADA"/>
</dbReference>
<feature type="region of interest" description="Disordered" evidence="4">
    <location>
        <begin position="2141"/>
        <end position="2163"/>
    </location>
</feature>
<dbReference type="InterPro" id="IPR019442">
    <property type="entry name" value="THADA/TRM732_DUF2428"/>
</dbReference>
<evidence type="ECO:0008006" key="10">
    <source>
        <dbReference type="Google" id="ProtNLM"/>
    </source>
</evidence>
<dbReference type="SUPFAM" id="SSF48371">
    <property type="entry name" value="ARM repeat"/>
    <property type="match status" value="2"/>
</dbReference>
<dbReference type="PANTHER" id="PTHR14387:SF0">
    <property type="entry name" value="DUF2428 DOMAIN-CONTAINING PROTEIN"/>
    <property type="match status" value="1"/>
</dbReference>
<sequence>MKKEAPRVPGRVREAAAGGAAPGQRQGAPPSAAAGPALWCGRHGRRAGGAGLRCLLRLTGPRPHGALLPALPAALRGVRGRAPGRELPVSPGGGCTGKAPACSGRACRGRGSGGRQGGWADRYPARGSSRAHGAPHSLPACSAAAGLQVLGFSCPSAHQGFARRWALRVSCSSPLPPPLRPRSRAVLSAAGREQRRGLGRPKPGSHQVGLFPRYKLHRAGVSSPLSLSCSRSTAKRCKEKHLEEALQLTRALSEGLQALGEAEARPLLRCVLAFQMEATSSCSSFQKLEQMVTQLAVGKEALLAQEVDTLLSGLALQGEVLSPEDLQSVSMFLEESSLGRQHWRQNLPLLLQRLASTLRWVLQGQPTPGSTWGYLVIKACLQVFQVLPNDVAPLVWSTSGKSETLQSLLGLLLEVAWGKALNKDTRLLAGTALSMLVNTAPQAQHGASAVLTLFQLPSRAGTGELKFGELVVEVPPVLEPDGLEKLVLTRGVLTCCKTDILCCQLEGLPHEACLLLDVVFPAVCALTREQKDCHYYCFQACALWLQRLREGLAALWRLTGTRVLAQDTELLQELTQLLWNNAETPVEGVSEFIHSSFQLLLEIYHLECQHFQDQERPLYQQMLQRVISMPWQIKARYVPLCAIVPYMGSQQVLDAYPDLPQHLLSCLSTNHLCPAAAEAYKVLVRQQCSEWRGGQRDTEEALAEQWALRWLPLLSQGLCSPLPILQSNSANHLLTWTLRQLPATQALLTAQFGGQDTMSLRAWVSVLKAQKSVAGALPLGEEALERLCRCLGTREEGVRLAALGLLCCSPNTNQPLSGTEVRLLREFLPLNLNCDSSSFRQLLQAAVRKALVRLRDSSLAQLRGKAPRRSGPAEGAEQLAQAVGFVEWLLQLSIASLSPGSNYQRKKTALLLLAAILETCTDTWSPDRKKGQPPRTMATLLSYARQRGCWDFFSQPNLLALLSCLQDSTNEIRDLASELLVRYLPATFPEPIALALFQLAQDTLGSPRVQEAEAGAVLMKTILQKSDSGTMKSLSLEAEAALTLPSQGLCFAQHLLHVLQAQYKVAHQDLLRAAATAPMHGAIAALRRCLLQVPEVAVSMQAAELVQSWQELLTCLVTTVRDITSLLLGALQSQQGPGADEQAAAPSFAEMGNAIGSLIMLGKGQGQEEEEGDSVLLSEEHSLILTCCWVSVKEIGLLLGGLAELLLSPALPAEVGPLLPLPTLQMATRVFQEILLRCRHWGAVEGCSMGFTKFCAALLKHPDPELQAIPRAVLEQGLEALGGPRSSSITRRAAGFPMLFLCIVSGEAPAQARPLLTRCIQTLLSLAATALPQDWDQTLDLPQVCALHVLQTLVRGAGLGGAVLCHATPMMALALRGLGSPCWAMRNAAIQLFSALTSRLLGQPWSHRDGCPSEGLSLHAFLGQHPKLGTVLLGELKVATAPTSGGPRLHPALHAILTLLAQLQPGADIAGSPSAPFLEPLLGLAESPIYAVRAMAAKALVPVVAPPQRCRLLLQLARQLPAAPGQIRSHNAVHGHLLQMQALLGCARGTGGLSAEALHPVALQLEARGWLLTPAQRCPLVRAAFLQVLALLPASFSPGFAQYIHDTISTELGSLLQGGRSGCAEPQVGSAILHQTMAHFVCSEAARLADSERIAAVCSLLQQPNPDIQLAILSWVIAGEGGSCKEVENALGLTLLESLQSVLQQRRDKEFLRLYLEALLHLYRDPSSWSQEASSKLQGSSRSCLEMLLHMVEAECPGPDLLFQALCAASLLLAHQCGDEDVVLVERWCAALEECSRSACSELLRLAAARSLQLAGPRMVQPSLRGSCSLQLAGPRMVQPSLRGSCSLQLAGHRMVQPSLRGSCSLQLAGHRMVQPSLRGSCSLQLAGPSVLQPSLHAARPSLIPVALRLINMAIHLLQDEEREVRHEASGFASLLRQSPEELLQDGCIFVQDNVGLQSLLELLLGEFGEHPETFNSLLQHIPILDLRSVVEELEANKAASLYKEDEPNVFAEPAVLAQQLLPVLVQLLEKAPTGSPVHASALRWLEATGPGVLRDLQYCKHCWSQGPAACWGMKALGCAKLHTALAVLLVRAQLVAQVLQVLGEGATTMPGLGCGSQELEQELELVQGLLVQHGLAPVPKQDNAPGELGPLSGTDSSRNAAV</sequence>
<dbReference type="GO" id="GO:0030488">
    <property type="term" value="P:tRNA methylation"/>
    <property type="evidence" value="ECO:0007669"/>
    <property type="project" value="TreeGrafter"/>
</dbReference>
<feature type="compositionally biased region" description="Low complexity" evidence="4">
    <location>
        <begin position="15"/>
        <end position="35"/>
    </location>
</feature>
<dbReference type="Pfam" id="PF25150">
    <property type="entry name" value="TPR_Trm732"/>
    <property type="match status" value="1"/>
</dbReference>
<proteinExistence type="inferred from homology"/>
<reference evidence="8" key="2">
    <citation type="submission" date="2025-08" db="UniProtKB">
        <authorList>
            <consortium name="Ensembl"/>
        </authorList>
    </citation>
    <scope>IDENTIFICATION</scope>
</reference>
<evidence type="ECO:0000256" key="1">
    <source>
        <dbReference type="ARBA" id="ARBA00010409"/>
    </source>
</evidence>
<name>A0A8U8BSH6_GEOPR</name>
<dbReference type="Pfam" id="PF10350">
    <property type="entry name" value="DUF2428"/>
    <property type="match status" value="1"/>
</dbReference>
<evidence type="ECO:0000259" key="5">
    <source>
        <dbReference type="Pfam" id="PF10350"/>
    </source>
</evidence>
<dbReference type="PANTHER" id="PTHR14387">
    <property type="entry name" value="THADA/DEATH RECEPTOR INTERACTING PROTEIN"/>
    <property type="match status" value="1"/>
</dbReference>
<evidence type="ECO:0000259" key="7">
    <source>
        <dbReference type="Pfam" id="PF25151"/>
    </source>
</evidence>
<organism evidence="8 9">
    <name type="scientific">Geospiza parvula</name>
    <name type="common">Small tree-finch</name>
    <name type="synonym">Camarhynchus parvulus</name>
    <dbReference type="NCBI Taxonomy" id="87175"/>
    <lineage>
        <taxon>Eukaryota</taxon>
        <taxon>Metazoa</taxon>
        <taxon>Chordata</taxon>
        <taxon>Craniata</taxon>
        <taxon>Vertebrata</taxon>
        <taxon>Euteleostomi</taxon>
        <taxon>Archelosauria</taxon>
        <taxon>Archosauria</taxon>
        <taxon>Dinosauria</taxon>
        <taxon>Saurischia</taxon>
        <taxon>Theropoda</taxon>
        <taxon>Coelurosauria</taxon>
        <taxon>Aves</taxon>
        <taxon>Neognathae</taxon>
        <taxon>Neoaves</taxon>
        <taxon>Telluraves</taxon>
        <taxon>Australaves</taxon>
        <taxon>Passeriformes</taxon>
        <taxon>Thraupidae</taxon>
        <taxon>Camarhynchus</taxon>
    </lineage>
</organism>
<feature type="domain" description="DUF2428" evidence="5">
    <location>
        <begin position="1112"/>
        <end position="1384"/>
    </location>
</feature>
<evidence type="ECO:0000256" key="2">
    <source>
        <dbReference type="ARBA" id="ARBA00022694"/>
    </source>
</evidence>
<evidence type="ECO:0000313" key="9">
    <source>
        <dbReference type="Proteomes" id="UP000694382"/>
    </source>
</evidence>
<reference evidence="8" key="3">
    <citation type="submission" date="2025-09" db="UniProtKB">
        <authorList>
            <consortium name="Ensembl"/>
        </authorList>
    </citation>
    <scope>IDENTIFICATION</scope>
</reference>
<evidence type="ECO:0000313" key="8">
    <source>
        <dbReference type="Ensembl" id="ENSCPVP00000024163.1"/>
    </source>
</evidence>
<dbReference type="Proteomes" id="UP000694382">
    <property type="component" value="Chromosome 15"/>
</dbReference>
<feature type="domain" description="tRNA (32-2'-O)-methyltransferase regulator THADA-like TPR repeats region" evidence="6">
    <location>
        <begin position="706"/>
        <end position="923"/>
    </location>
</feature>
<evidence type="ECO:0000256" key="4">
    <source>
        <dbReference type="SAM" id="MobiDB-lite"/>
    </source>
</evidence>
<feature type="compositionally biased region" description="Basic and acidic residues" evidence="4">
    <location>
        <begin position="1"/>
        <end position="14"/>
    </location>
</feature>
<comment type="function">
    <text evidence="3">Together with methyltransferase FTSJ1, methylates the 2'-O-ribose of nucleotides at position 32 of the anticodon loop of substrate tRNAs.</text>
</comment>
<dbReference type="Pfam" id="PF25151">
    <property type="entry name" value="TPR_Trm732_C"/>
    <property type="match status" value="1"/>
</dbReference>
<reference evidence="8" key="1">
    <citation type="submission" date="2020-02" db="EMBL/GenBank/DDBJ databases">
        <authorList>
            <person name="Enbody D E."/>
            <person name="Pettersson E M."/>
        </authorList>
    </citation>
    <scope>NUCLEOTIDE SEQUENCE [LARGE SCALE GENOMIC DNA]</scope>
</reference>
<feature type="region of interest" description="Disordered" evidence="4">
    <location>
        <begin position="1"/>
        <end position="35"/>
    </location>
</feature>
<dbReference type="GO" id="GO:0005829">
    <property type="term" value="C:cytosol"/>
    <property type="evidence" value="ECO:0007669"/>
    <property type="project" value="TreeGrafter"/>
</dbReference>